<organism evidence="6 7">
    <name type="scientific">Bosea vaviloviae</name>
    <dbReference type="NCBI Taxonomy" id="1526658"/>
    <lineage>
        <taxon>Bacteria</taxon>
        <taxon>Pseudomonadati</taxon>
        <taxon>Pseudomonadota</taxon>
        <taxon>Alphaproteobacteria</taxon>
        <taxon>Hyphomicrobiales</taxon>
        <taxon>Boseaceae</taxon>
        <taxon>Bosea</taxon>
    </lineage>
</organism>
<dbReference type="AlphaFoldDB" id="A0A0N1F0J4"/>
<name>A0A0N1F0J4_9HYPH</name>
<dbReference type="RefSeq" id="WP_054211357.1">
    <property type="nucleotide sequence ID" value="NZ_LGSZ01000060.1"/>
</dbReference>
<evidence type="ECO:0000313" key="6">
    <source>
        <dbReference type="EMBL" id="KPH77380.1"/>
    </source>
</evidence>
<dbReference type="GO" id="GO:0005886">
    <property type="term" value="C:plasma membrane"/>
    <property type="evidence" value="ECO:0007669"/>
    <property type="project" value="UniProtKB-SubCell"/>
</dbReference>
<dbReference type="HAMAP" id="MF_00010">
    <property type="entry name" value="UPF0060"/>
    <property type="match status" value="1"/>
</dbReference>
<dbReference type="Proteomes" id="UP000037822">
    <property type="component" value="Unassembled WGS sequence"/>
</dbReference>
<protein>
    <submittedName>
        <fullName evidence="6">Membrane protein</fullName>
    </submittedName>
</protein>
<keyword evidence="3 5" id="KW-1133">Transmembrane helix</keyword>
<dbReference type="PATRIC" id="fig|1526658.3.peg.1711"/>
<dbReference type="OrthoDB" id="123240at2"/>
<comment type="subcellular location">
    <subcellularLocation>
        <location evidence="5">Cell membrane</location>
        <topology evidence="5">Multi-pass membrane protein</topology>
    </subcellularLocation>
</comment>
<evidence type="ECO:0000256" key="5">
    <source>
        <dbReference type="HAMAP-Rule" id="MF_00010"/>
    </source>
</evidence>
<dbReference type="InterPro" id="IPR037185">
    <property type="entry name" value="EmrE-like"/>
</dbReference>
<feature type="transmembrane region" description="Helical" evidence="5">
    <location>
        <begin position="64"/>
        <end position="81"/>
    </location>
</feature>
<keyword evidence="2 5" id="KW-0812">Transmembrane</keyword>
<gene>
    <name evidence="6" type="ORF">AE618_22810</name>
</gene>
<sequence length="112" mass="11796">MPVYLSTALIYAGAAVAEIVGCFAFWAWLRMGKSPFWIVAGIPALIAFAYLLTLAPSNHAGRAYAAYGGVYIAASVLWLWLAEGHPPDKWDLTGTGLALVAAAVILFGPRGG</sequence>
<evidence type="ECO:0000256" key="3">
    <source>
        <dbReference type="ARBA" id="ARBA00022989"/>
    </source>
</evidence>
<reference evidence="6 7" key="1">
    <citation type="submission" date="2015-07" db="EMBL/GenBank/DDBJ databases">
        <title>Whole genome sequencing of Bosea vaviloviae isolated from cave pool.</title>
        <authorList>
            <person name="Tan N.E.H."/>
            <person name="Lee Y.P."/>
            <person name="Gan H.M."/>
            <person name="Barton H."/>
            <person name="Savka M.A."/>
        </authorList>
    </citation>
    <scope>NUCLEOTIDE SEQUENCE [LARGE SCALE GENOMIC DNA]</scope>
    <source>
        <strain evidence="6 7">SD260</strain>
    </source>
</reference>
<keyword evidence="7" id="KW-1185">Reference proteome</keyword>
<dbReference type="PANTHER" id="PTHR36116:SF1">
    <property type="entry name" value="UPF0060 MEMBRANE PROTEIN YNFA"/>
    <property type="match status" value="1"/>
</dbReference>
<feature type="transmembrane region" description="Helical" evidence="5">
    <location>
        <begin position="35"/>
        <end position="52"/>
    </location>
</feature>
<dbReference type="Pfam" id="PF02694">
    <property type="entry name" value="UPF0060"/>
    <property type="match status" value="1"/>
</dbReference>
<dbReference type="SUPFAM" id="SSF103481">
    <property type="entry name" value="Multidrug resistance efflux transporter EmrE"/>
    <property type="match status" value="1"/>
</dbReference>
<evidence type="ECO:0000256" key="2">
    <source>
        <dbReference type="ARBA" id="ARBA00022692"/>
    </source>
</evidence>
<keyword evidence="4 5" id="KW-0472">Membrane</keyword>
<evidence type="ECO:0000313" key="7">
    <source>
        <dbReference type="Proteomes" id="UP000037822"/>
    </source>
</evidence>
<feature type="transmembrane region" description="Helical" evidence="5">
    <location>
        <begin position="9"/>
        <end position="29"/>
    </location>
</feature>
<feature type="transmembrane region" description="Helical" evidence="5">
    <location>
        <begin position="93"/>
        <end position="109"/>
    </location>
</feature>
<evidence type="ECO:0000256" key="1">
    <source>
        <dbReference type="ARBA" id="ARBA00022475"/>
    </source>
</evidence>
<comment type="caution">
    <text evidence="6">The sequence shown here is derived from an EMBL/GenBank/DDBJ whole genome shotgun (WGS) entry which is preliminary data.</text>
</comment>
<keyword evidence="1 5" id="KW-1003">Cell membrane</keyword>
<dbReference type="InterPro" id="IPR003844">
    <property type="entry name" value="UPF0060"/>
</dbReference>
<evidence type="ECO:0000256" key="4">
    <source>
        <dbReference type="ARBA" id="ARBA00023136"/>
    </source>
</evidence>
<proteinExistence type="inferred from homology"/>
<dbReference type="PANTHER" id="PTHR36116">
    <property type="entry name" value="UPF0060 MEMBRANE PROTEIN YNFA"/>
    <property type="match status" value="1"/>
</dbReference>
<accession>A0A0N1F0J4</accession>
<comment type="similarity">
    <text evidence="5">Belongs to the UPF0060 family.</text>
</comment>
<dbReference type="NCBIfam" id="NF002586">
    <property type="entry name" value="PRK02237.1"/>
    <property type="match status" value="1"/>
</dbReference>
<dbReference type="EMBL" id="LGSZ01000060">
    <property type="protein sequence ID" value="KPH77380.1"/>
    <property type="molecule type" value="Genomic_DNA"/>
</dbReference>